<organism evidence="2">
    <name type="scientific">Rhodococcus hoagii</name>
    <name type="common">Corynebacterium equii</name>
    <dbReference type="NCBI Taxonomy" id="43767"/>
    <lineage>
        <taxon>Bacteria</taxon>
        <taxon>Bacillati</taxon>
        <taxon>Actinomycetota</taxon>
        <taxon>Actinomycetes</taxon>
        <taxon>Mycobacteriales</taxon>
        <taxon>Nocardiaceae</taxon>
        <taxon>Prescottella</taxon>
    </lineage>
</organism>
<evidence type="ECO:0000313" key="2">
    <source>
        <dbReference type="EMBL" id="ARX60648.1"/>
    </source>
</evidence>
<dbReference type="AlphaFoldDB" id="A0A1Z1UYT6"/>
<proteinExistence type="predicted"/>
<reference evidence="2" key="1">
    <citation type="journal article" date="2017" name="Genome Biol. Evol.">
        <title>Comparative Genomics of Rhodococcus equi Virulence Plasmids Indicates Host-Driven Evolution of the vap Pathogenicity Island.</title>
        <authorList>
            <person name="MacArthur I."/>
            <person name="Anastasi E."/>
            <person name="Alvarez S."/>
            <person name="Scortti M."/>
            <person name="Vazquez-Boland J.A."/>
        </authorList>
    </citation>
    <scope>NUCLEOTIDE SEQUENCE</scope>
    <source>
        <strain evidence="2">PAM1533</strain>
        <plasmid evidence="2">PVAPB1533</plasmid>
    </source>
</reference>
<feature type="region of interest" description="Disordered" evidence="1">
    <location>
        <begin position="1"/>
        <end position="21"/>
    </location>
</feature>
<name>A0A1Z1UYT6_RHOHA</name>
<protein>
    <submittedName>
        <fullName evidence="2">Uncharacterized protein</fullName>
    </submittedName>
</protein>
<accession>A0A1Z1UYT6</accession>
<gene>
    <name evidence="2" type="ORF">pVAPB1533_0461</name>
</gene>
<dbReference type="EMBL" id="KX443407">
    <property type="protein sequence ID" value="ARX60648.1"/>
    <property type="molecule type" value="Genomic_DNA"/>
</dbReference>
<keyword evidence="2" id="KW-0614">Plasmid</keyword>
<geneLocation type="plasmid" evidence="2">
    <name>PVAPB1533</name>
</geneLocation>
<evidence type="ECO:0000256" key="1">
    <source>
        <dbReference type="SAM" id="MobiDB-lite"/>
    </source>
</evidence>
<sequence>MKSKTSSIEPRVQTRFPVPQHHPRRYKAPPWMLLLTNDYFSGFLPSHIMPIGSTTISIGVIERATSAL</sequence>